<keyword evidence="5" id="KW-0539">Nucleus</keyword>
<dbReference type="PANTHER" id="PTHR33347:SF34">
    <property type="entry name" value="PROTEIN SOB FIVE-LIKE 6"/>
    <property type="match status" value="1"/>
</dbReference>
<gene>
    <name evidence="9" type="primary">LOC110417055</name>
</gene>
<evidence type="ECO:0000256" key="7">
    <source>
        <dbReference type="SAM" id="MobiDB-lite"/>
    </source>
</evidence>
<keyword evidence="4" id="KW-0932">Cytokinin signaling pathway</keyword>
<keyword evidence="2" id="KW-0963">Cytoplasm</keyword>
<evidence type="ECO:0000313" key="8">
    <source>
        <dbReference type="Proteomes" id="UP000504621"/>
    </source>
</evidence>
<dbReference type="GO" id="GO:0009691">
    <property type="term" value="P:cytokinin biosynthetic process"/>
    <property type="evidence" value="ECO:0007669"/>
    <property type="project" value="UniProtKB-KW"/>
</dbReference>
<accession>A0A6J1ADL9</accession>
<dbReference type="GO" id="GO:0009736">
    <property type="term" value="P:cytokinin-activated signaling pathway"/>
    <property type="evidence" value="ECO:0007669"/>
    <property type="project" value="UniProtKB-KW"/>
</dbReference>
<reference evidence="9" key="1">
    <citation type="submission" date="2025-08" db="UniProtKB">
        <authorList>
            <consortium name="RefSeq"/>
        </authorList>
    </citation>
    <scope>IDENTIFICATION</scope>
    <source>
        <tissue evidence="9">Leaf</tissue>
    </source>
</reference>
<feature type="region of interest" description="Disordered" evidence="7">
    <location>
        <begin position="95"/>
        <end position="122"/>
    </location>
</feature>
<comment type="similarity">
    <text evidence="6">Belongs to the SOFL plant protein family.</text>
</comment>
<comment type="subcellular location">
    <subcellularLocation>
        <location evidence="1">Cytoplasm</location>
    </subcellularLocation>
</comment>
<dbReference type="GO" id="GO:0005737">
    <property type="term" value="C:cytoplasm"/>
    <property type="evidence" value="ECO:0007669"/>
    <property type="project" value="UniProtKB-SubCell"/>
</dbReference>
<organism evidence="8 9">
    <name type="scientific">Herrania umbratica</name>
    <dbReference type="NCBI Taxonomy" id="108875"/>
    <lineage>
        <taxon>Eukaryota</taxon>
        <taxon>Viridiplantae</taxon>
        <taxon>Streptophyta</taxon>
        <taxon>Embryophyta</taxon>
        <taxon>Tracheophyta</taxon>
        <taxon>Spermatophyta</taxon>
        <taxon>Magnoliopsida</taxon>
        <taxon>eudicotyledons</taxon>
        <taxon>Gunneridae</taxon>
        <taxon>Pentapetalae</taxon>
        <taxon>rosids</taxon>
        <taxon>malvids</taxon>
        <taxon>Malvales</taxon>
        <taxon>Malvaceae</taxon>
        <taxon>Byttnerioideae</taxon>
        <taxon>Herrania</taxon>
    </lineage>
</organism>
<evidence type="ECO:0000256" key="3">
    <source>
        <dbReference type="ARBA" id="ARBA00022712"/>
    </source>
</evidence>
<dbReference type="AlphaFoldDB" id="A0A6J1ADL9"/>
<evidence type="ECO:0000313" key="9">
    <source>
        <dbReference type="RefSeq" id="XP_021284915.1"/>
    </source>
</evidence>
<protein>
    <submittedName>
        <fullName evidence="9">Uncharacterized protein LOC110417055</fullName>
    </submittedName>
</protein>
<name>A0A6J1ADL9_9ROSI</name>
<dbReference type="InterPro" id="IPR044670">
    <property type="entry name" value="SOFL"/>
</dbReference>
<dbReference type="OrthoDB" id="759087at2759"/>
<evidence type="ECO:0000256" key="5">
    <source>
        <dbReference type="ARBA" id="ARBA00023242"/>
    </source>
</evidence>
<keyword evidence="8" id="KW-1185">Reference proteome</keyword>
<evidence type="ECO:0000256" key="2">
    <source>
        <dbReference type="ARBA" id="ARBA00022490"/>
    </source>
</evidence>
<evidence type="ECO:0000256" key="4">
    <source>
        <dbReference type="ARBA" id="ARBA00022864"/>
    </source>
</evidence>
<sequence length="184" mass="20187">MNVSASQCGSGCESGWTLYLDQSSYSQTRCQNFGANFDEDYGGKGTRFVVEDEEEDLSMVSDASSGPRHYCEDYEECLDKNGSFSSAPSALELAKKSSKNKKKINEHGSNQQHSYLDDTASSPVISFPKKNCKKDSSMDVLDFSQGFSGTQFKGTSAFQKKFGFLKSGKAGSKDAGGFQERNWE</sequence>
<keyword evidence="3" id="KW-0203">Cytokinin biosynthesis</keyword>
<dbReference type="GeneID" id="110417055"/>
<feature type="compositionally biased region" description="Polar residues" evidence="7">
    <location>
        <begin position="107"/>
        <end position="122"/>
    </location>
</feature>
<proteinExistence type="inferred from homology"/>
<dbReference type="RefSeq" id="XP_021284915.1">
    <property type="nucleotide sequence ID" value="XM_021429240.1"/>
</dbReference>
<dbReference type="PANTHER" id="PTHR33347">
    <property type="entry name" value="OSJNBA0091C07.3 PROTEIN"/>
    <property type="match status" value="1"/>
</dbReference>
<evidence type="ECO:0000256" key="6">
    <source>
        <dbReference type="ARBA" id="ARBA00024199"/>
    </source>
</evidence>
<dbReference type="Proteomes" id="UP000504621">
    <property type="component" value="Unplaced"/>
</dbReference>
<evidence type="ECO:0000256" key="1">
    <source>
        <dbReference type="ARBA" id="ARBA00004496"/>
    </source>
</evidence>